<evidence type="ECO:0000256" key="1">
    <source>
        <dbReference type="SAM" id="Phobius"/>
    </source>
</evidence>
<proteinExistence type="predicted"/>
<feature type="transmembrane region" description="Helical" evidence="1">
    <location>
        <begin position="175"/>
        <end position="193"/>
    </location>
</feature>
<keyword evidence="1" id="KW-1133">Transmembrane helix</keyword>
<dbReference type="EMBL" id="JAZDQV010000014">
    <property type="protein sequence ID" value="MEE1878415.1"/>
    <property type="molecule type" value="Genomic_DNA"/>
</dbReference>
<gene>
    <name evidence="2" type="ORF">VRS74_12050</name>
</gene>
<keyword evidence="1" id="KW-0472">Membrane</keyword>
<evidence type="ECO:0000313" key="2">
    <source>
        <dbReference type="EMBL" id="MEE1878415.1"/>
    </source>
</evidence>
<keyword evidence="1" id="KW-0812">Transmembrane</keyword>
<feature type="transmembrane region" description="Helical" evidence="1">
    <location>
        <begin position="33"/>
        <end position="55"/>
    </location>
</feature>
<feature type="transmembrane region" description="Helical" evidence="1">
    <location>
        <begin position="9"/>
        <end position="27"/>
    </location>
</feature>
<comment type="caution">
    <text evidence="2">The sequence shown here is derived from an EMBL/GenBank/DDBJ whole genome shotgun (WGS) entry which is preliminary data.</text>
</comment>
<organism evidence="2 3">
    <name type="scientific">Altererythrobacter litoralis</name>
    <dbReference type="NCBI Taxonomy" id="3113904"/>
    <lineage>
        <taxon>Bacteria</taxon>
        <taxon>Pseudomonadati</taxon>
        <taxon>Pseudomonadota</taxon>
        <taxon>Alphaproteobacteria</taxon>
        <taxon>Sphingomonadales</taxon>
        <taxon>Erythrobacteraceae</taxon>
        <taxon>Altererythrobacter</taxon>
    </lineage>
</organism>
<keyword evidence="3" id="KW-1185">Reference proteome</keyword>
<accession>A0ABU7GHK8</accession>
<sequence length="327" mass="34401">MSSSVLRRLAGPGLIFTGAAIGTSHLVQSTRAGAMFGAALIGVIVLANFLKYPAYRFGIDFAHARGRSLLTGYRELGLWALVLFLIAVAPLVPIIWAALGAATAGIVTVVIGPILPVPMLASLILLAATALLLIGGYRLLDRVNAVLLAFLVVSTLITTIMVLPRVERGTLVDFSWTREFAALLFIVALAGFMPNPTDVSVPLSLWKIEADHSLPEGSKPTLAEKRKSFFWPYVMTAFMAVCFCIMGAGVMHPQGIAPLADAPGFAGQLVGLYREALGPGAAFLAAIAALSVMLTTVIAGIDAYARTFAASLAVLGGREDISYTKGE</sequence>
<reference evidence="2 3" key="1">
    <citation type="submission" date="2024-01" db="EMBL/GenBank/DDBJ databases">
        <title>The genome sequence of Erythrobacteraceae sp. strain 1XM1-14.</title>
        <authorList>
            <person name="Liu Y."/>
        </authorList>
    </citation>
    <scope>NUCLEOTIDE SEQUENCE [LARGE SCALE GENOMIC DNA]</scope>
    <source>
        <strain evidence="2 3">1XM1-14</strain>
    </source>
</reference>
<feature type="transmembrane region" description="Helical" evidence="1">
    <location>
        <begin position="229"/>
        <end position="251"/>
    </location>
</feature>
<feature type="transmembrane region" description="Helical" evidence="1">
    <location>
        <begin position="281"/>
        <end position="301"/>
    </location>
</feature>
<dbReference type="Proteomes" id="UP001343492">
    <property type="component" value="Unassembled WGS sequence"/>
</dbReference>
<feature type="transmembrane region" description="Helical" evidence="1">
    <location>
        <begin position="145"/>
        <end position="163"/>
    </location>
</feature>
<evidence type="ECO:0008006" key="4">
    <source>
        <dbReference type="Google" id="ProtNLM"/>
    </source>
</evidence>
<protein>
    <recommendedName>
        <fullName evidence="4">Divalent metal cation transporter</fullName>
    </recommendedName>
</protein>
<name>A0ABU7GHK8_9SPHN</name>
<feature type="transmembrane region" description="Helical" evidence="1">
    <location>
        <begin position="76"/>
        <end position="99"/>
    </location>
</feature>
<feature type="transmembrane region" description="Helical" evidence="1">
    <location>
        <begin position="105"/>
        <end position="133"/>
    </location>
</feature>
<evidence type="ECO:0000313" key="3">
    <source>
        <dbReference type="Proteomes" id="UP001343492"/>
    </source>
</evidence>
<dbReference type="RefSeq" id="WP_354145478.1">
    <property type="nucleotide sequence ID" value="NZ_JAZDQV010000014.1"/>
</dbReference>